<dbReference type="InterPro" id="IPR017853">
    <property type="entry name" value="GH"/>
</dbReference>
<keyword evidence="4" id="KW-0732">Signal</keyword>
<comment type="caution">
    <text evidence="5">The sequence shown here is derived from an EMBL/GenBank/DDBJ whole genome shotgun (WGS) entry which is preliminary data.</text>
</comment>
<dbReference type="InterPro" id="IPR001360">
    <property type="entry name" value="Glyco_hydro_1"/>
</dbReference>
<sequence>MGNKRALLLCLLVLMVAMDGAIASHKWRPFNRSCFPPGFIFGAGSAAYQIEGAALEDGKGPSIWDILVRQHPERIVDRSTGDVAVDFYHRYKEDIMLMKKIGLDSFRFSISWSRILPKGKLSGGINQLGVQFYNNLIDDLLANGLMPFVTLLHFDHPQALEDEYGGFSSPKIHWVTMNEPNGWSLGFGQGLPPSSTRPYILAHHFLLSHAAAVNLYREKYQASQKGKIGITLVTTWFEPKFDTTADNKAASRARDFLFGWFMDPIIYGEYPKSMQSLVGNRLPKFTEAESKQLKGSIDFLGANYYTTNYAENGPSNSPFLPTDARVNLTTEKNGVPIGTTTDVSWLFNYPKVKEALKDSTRIRYLDGHLKYLLKAIQEGVNIKGYYMWAFLDDFEWNSGYTLRFGFTYIDYKNNLRRYLKIKKYIVKKSSVKAMDGAIASHKWRPFNRSCFPPGFIFGAGSAAYQIEGAAFEDGKGPSVWDILVRQHPERIVDRRTGDVAVDFYHRYKEDIMLMKKIGLDSFRFSISWSRILPKGKLSGGVNPLGVQFYNNLIDDLLANGLKPFVTLLHFDHPQALEDEYGGFSSPKIVDDFVDYTDFCFKTFGDRVKHWVTMNEPNGWSLGLATGLPPSSNQSYILTHHFLLSHAAAVNLYRKKYQASQKGKIGITLVTTWFEPKFDTTADRKAASRARDFHFGWFMDPVIYGEYPKSMQSLVGNRLPKFTEAESKLLKGSIDFLGANYYTTNYAENGPSNSPFLPTDARVNLTTEKNGVPIGTPTDVSWLFNYPKEALKDSTRIRYLDGHLKYLLKAIQEGVNIKGHYMWAFLDDFEWTSGYTVRFGFTNIDYKNNLRRYLKYSAYWFKKFLLN</sequence>
<dbReference type="AlphaFoldDB" id="A0A8J5YE15"/>
<feature type="chain" id="PRO_5035162831" description="Beta-glucosidase" evidence="4">
    <location>
        <begin position="24"/>
        <end position="866"/>
    </location>
</feature>
<evidence type="ECO:0000256" key="4">
    <source>
        <dbReference type="SAM" id="SignalP"/>
    </source>
</evidence>
<dbReference type="OrthoDB" id="65569at2759"/>
<dbReference type="InterPro" id="IPR033132">
    <property type="entry name" value="GH_1_N_CS"/>
</dbReference>
<accession>A0A8J5YE15</accession>
<evidence type="ECO:0000256" key="2">
    <source>
        <dbReference type="ARBA" id="ARBA00022801"/>
    </source>
</evidence>
<evidence type="ECO:0000313" key="6">
    <source>
        <dbReference type="Proteomes" id="UP000701853"/>
    </source>
</evidence>
<evidence type="ECO:0000256" key="3">
    <source>
        <dbReference type="ARBA" id="ARBA00023295"/>
    </source>
</evidence>
<keyword evidence="3" id="KW-0326">Glycosidase</keyword>
<dbReference type="GO" id="GO:0047782">
    <property type="term" value="F:coniferin beta-glucosidase activity"/>
    <property type="evidence" value="ECO:0007669"/>
    <property type="project" value="UniProtKB-ARBA"/>
</dbReference>
<name>A0A8J5YE15_9ROSI</name>
<dbReference type="Gene3D" id="3.20.20.80">
    <property type="entry name" value="Glycosidases"/>
    <property type="match status" value="4"/>
</dbReference>
<dbReference type="PANTHER" id="PTHR10353:SF297">
    <property type="entry name" value="VICIANIN HYDROLASE-LIKE"/>
    <property type="match status" value="1"/>
</dbReference>
<keyword evidence="2" id="KW-0378">Hydrolase</keyword>
<dbReference type="FunFam" id="3.20.20.80:FF:000020">
    <property type="entry name" value="Beta-glucosidase 12"/>
    <property type="match status" value="1"/>
</dbReference>
<comment type="similarity">
    <text evidence="1">Belongs to the glycosyl hydrolase 1 family.</text>
</comment>
<dbReference type="PROSITE" id="PS00653">
    <property type="entry name" value="GLYCOSYL_HYDROL_F1_2"/>
    <property type="match status" value="2"/>
</dbReference>
<evidence type="ECO:0000256" key="1">
    <source>
        <dbReference type="ARBA" id="ARBA00010838"/>
    </source>
</evidence>
<dbReference type="SUPFAM" id="SSF51445">
    <property type="entry name" value="(Trans)glycosidases"/>
    <property type="match status" value="2"/>
</dbReference>
<dbReference type="PRINTS" id="PR00131">
    <property type="entry name" value="GLHYDRLASE1"/>
</dbReference>
<evidence type="ECO:0000313" key="5">
    <source>
        <dbReference type="EMBL" id="KAG8476340.1"/>
    </source>
</evidence>
<dbReference type="EMBL" id="JAHUZN010000012">
    <property type="protein sequence ID" value="KAG8476340.1"/>
    <property type="molecule type" value="Genomic_DNA"/>
</dbReference>
<dbReference type="GO" id="GO:0005975">
    <property type="term" value="P:carbohydrate metabolic process"/>
    <property type="evidence" value="ECO:0007669"/>
    <property type="project" value="InterPro"/>
</dbReference>
<dbReference type="Proteomes" id="UP000701853">
    <property type="component" value="Chromosome 12"/>
</dbReference>
<dbReference type="PANTHER" id="PTHR10353">
    <property type="entry name" value="GLYCOSYL HYDROLASE"/>
    <property type="match status" value="1"/>
</dbReference>
<reference evidence="5 6" key="1">
    <citation type="journal article" date="2021" name="bioRxiv">
        <title>The Gossypium anomalum genome as a resource for cotton improvement and evolutionary analysis of hybrid incompatibility.</title>
        <authorList>
            <person name="Grover C.E."/>
            <person name="Yuan D."/>
            <person name="Arick M.A."/>
            <person name="Miller E.R."/>
            <person name="Hu G."/>
            <person name="Peterson D.G."/>
            <person name="Wendel J.F."/>
            <person name="Udall J.A."/>
        </authorList>
    </citation>
    <scope>NUCLEOTIDE SEQUENCE [LARGE SCALE GENOMIC DNA]</scope>
    <source>
        <strain evidence="5">JFW-Udall</strain>
        <tissue evidence="5">Leaf</tissue>
    </source>
</reference>
<proteinExistence type="inferred from homology"/>
<evidence type="ECO:0008006" key="7">
    <source>
        <dbReference type="Google" id="ProtNLM"/>
    </source>
</evidence>
<protein>
    <recommendedName>
        <fullName evidence="7">Beta-glucosidase</fullName>
    </recommendedName>
</protein>
<gene>
    <name evidence="5" type="ORF">CXB51_033247</name>
</gene>
<dbReference type="Pfam" id="PF00232">
    <property type="entry name" value="Glyco_hydro_1"/>
    <property type="match status" value="4"/>
</dbReference>
<feature type="signal peptide" evidence="4">
    <location>
        <begin position="1"/>
        <end position="23"/>
    </location>
</feature>
<keyword evidence="6" id="KW-1185">Reference proteome</keyword>
<organism evidence="5 6">
    <name type="scientific">Gossypium anomalum</name>
    <dbReference type="NCBI Taxonomy" id="47600"/>
    <lineage>
        <taxon>Eukaryota</taxon>
        <taxon>Viridiplantae</taxon>
        <taxon>Streptophyta</taxon>
        <taxon>Embryophyta</taxon>
        <taxon>Tracheophyta</taxon>
        <taxon>Spermatophyta</taxon>
        <taxon>Magnoliopsida</taxon>
        <taxon>eudicotyledons</taxon>
        <taxon>Gunneridae</taxon>
        <taxon>Pentapetalae</taxon>
        <taxon>rosids</taxon>
        <taxon>malvids</taxon>
        <taxon>Malvales</taxon>
        <taxon>Malvaceae</taxon>
        <taxon>Malvoideae</taxon>
        <taxon>Gossypium</taxon>
    </lineage>
</organism>